<feature type="non-terminal residue" evidence="4">
    <location>
        <position position="92"/>
    </location>
</feature>
<dbReference type="AlphaFoldDB" id="A0A7X5N446"/>
<evidence type="ECO:0000256" key="2">
    <source>
        <dbReference type="ARBA" id="ARBA00023136"/>
    </source>
</evidence>
<name>A0A7X5N446_XANPE</name>
<keyword evidence="4" id="KW-0675">Receptor</keyword>
<dbReference type="EMBL" id="JAAGYU010002157">
    <property type="protein sequence ID" value="NEL81023.1"/>
    <property type="molecule type" value="Genomic_DNA"/>
</dbReference>
<protein>
    <submittedName>
        <fullName evidence="4">TonB-dependent receptor</fullName>
    </submittedName>
</protein>
<dbReference type="Proteomes" id="UP000471082">
    <property type="component" value="Unassembled WGS sequence"/>
</dbReference>
<evidence type="ECO:0000313" key="5">
    <source>
        <dbReference type="Proteomes" id="UP000471082"/>
    </source>
</evidence>
<keyword evidence="3" id="KW-0998">Cell outer membrane</keyword>
<keyword evidence="2" id="KW-0472">Membrane</keyword>
<dbReference type="InterPro" id="IPR036942">
    <property type="entry name" value="Beta-barrel_TonB_sf"/>
</dbReference>
<feature type="non-terminal residue" evidence="4">
    <location>
        <position position="1"/>
    </location>
</feature>
<proteinExistence type="predicted"/>
<reference evidence="4 5" key="1">
    <citation type="submission" date="2019-11" db="EMBL/GenBank/DDBJ databases">
        <title>Genome-resolved metagenomics to study the prevalence of co-infection and intraspecific heterogeneity among plant pathogen metapopulations.</title>
        <authorList>
            <person name="Newberry E."/>
            <person name="Bhandari R."/>
            <person name="Kemble J."/>
            <person name="Sikora E."/>
            <person name="Potnis N."/>
        </authorList>
    </citation>
    <scope>NUCLEOTIDE SEQUENCE [LARGE SCALE GENOMIC DNA]</scope>
    <source>
        <strain evidence="4">Xp_Tom_Tuscaloosa_18b</strain>
    </source>
</reference>
<dbReference type="GO" id="GO:0009279">
    <property type="term" value="C:cell outer membrane"/>
    <property type="evidence" value="ECO:0007669"/>
    <property type="project" value="UniProtKB-SubCell"/>
</dbReference>
<evidence type="ECO:0000313" key="4">
    <source>
        <dbReference type="EMBL" id="NEL81023.1"/>
    </source>
</evidence>
<comment type="caution">
    <text evidence="4">The sequence shown here is derived from an EMBL/GenBank/DDBJ whole genome shotgun (WGS) entry which is preliminary data.</text>
</comment>
<organism evidence="4 5">
    <name type="scientific">Xanthomonas perforans</name>
    <dbReference type="NCBI Taxonomy" id="442694"/>
    <lineage>
        <taxon>Bacteria</taxon>
        <taxon>Pseudomonadati</taxon>
        <taxon>Pseudomonadota</taxon>
        <taxon>Gammaproteobacteria</taxon>
        <taxon>Lysobacterales</taxon>
        <taxon>Lysobacteraceae</taxon>
        <taxon>Xanthomonas</taxon>
    </lineage>
</organism>
<dbReference type="Gene3D" id="2.40.170.20">
    <property type="entry name" value="TonB-dependent receptor, beta-barrel domain"/>
    <property type="match status" value="1"/>
</dbReference>
<evidence type="ECO:0000256" key="1">
    <source>
        <dbReference type="ARBA" id="ARBA00004442"/>
    </source>
</evidence>
<evidence type="ECO:0000256" key="3">
    <source>
        <dbReference type="ARBA" id="ARBA00023237"/>
    </source>
</evidence>
<accession>A0A7X5N446</accession>
<comment type="subcellular location">
    <subcellularLocation>
        <location evidence="1">Cell outer membrane</location>
    </subcellularLocation>
</comment>
<gene>
    <name evidence="4" type="ORF">G3W61_32740</name>
</gene>
<sequence length="92" mass="10184">GFYSKYDGNLFNEAPNVDRRVNGYERWGVRGIVVADPTPDLTITLIGDYRKADDDCCAEVIGTTPTNLAAQILPTPQGDRTRRVRQNLVTAT</sequence>